<protein>
    <submittedName>
        <fullName evidence="1">DUF1573 domain-containing protein</fullName>
    </submittedName>
</protein>
<gene>
    <name evidence="1" type="ORF">K4L44_06860</name>
</gene>
<reference evidence="1" key="1">
    <citation type="submission" date="2021-08" db="EMBL/GenBank/DDBJ databases">
        <title>Novel anaerobic bacterium isolated from sea squirt in East Sea, Republic of Korea.</title>
        <authorList>
            <person name="Nguyen T.H."/>
            <person name="Li Z."/>
            <person name="Lee Y.-J."/>
            <person name="Ko J."/>
            <person name="Kim S.-G."/>
        </authorList>
    </citation>
    <scope>NUCLEOTIDE SEQUENCE</scope>
    <source>
        <strain evidence="1">KCTC 25031</strain>
    </source>
</reference>
<keyword evidence="2" id="KW-1185">Reference proteome</keyword>
<proteinExistence type="predicted"/>
<evidence type="ECO:0000313" key="1">
    <source>
        <dbReference type="EMBL" id="QZE15547.1"/>
    </source>
</evidence>
<accession>A0AC61NIM8</accession>
<dbReference type="Proteomes" id="UP000826212">
    <property type="component" value="Chromosome"/>
</dbReference>
<sequence length="139" mass="15537">MQKNVFSLAVIMFSVTIGVIVYVYYSSMSCSVTLTTEIQFGQDFVDMGDLKQGIPRSVEFRCKNTGSEPLVIKYVESSCGCAKPEWTKHPILPNKTGLIKVTYDAKYPGSFTKTIMVFCNSEKGMEKLKIRGRVIPSDI</sequence>
<evidence type="ECO:0000313" key="2">
    <source>
        <dbReference type="Proteomes" id="UP000826212"/>
    </source>
</evidence>
<dbReference type="EMBL" id="CP081303">
    <property type="protein sequence ID" value="QZE15547.1"/>
    <property type="molecule type" value="Genomic_DNA"/>
</dbReference>
<organism evidence="1 2">
    <name type="scientific">Halosquirtibacter laminarini</name>
    <dbReference type="NCBI Taxonomy" id="3374600"/>
    <lineage>
        <taxon>Bacteria</taxon>
        <taxon>Pseudomonadati</taxon>
        <taxon>Bacteroidota</taxon>
        <taxon>Bacteroidia</taxon>
        <taxon>Marinilabiliales</taxon>
        <taxon>Prolixibacteraceae</taxon>
        <taxon>Halosquirtibacter</taxon>
    </lineage>
</organism>
<name>A0AC61NIM8_9BACT</name>